<organism evidence="1">
    <name type="scientific">marine sediment metagenome</name>
    <dbReference type="NCBI Taxonomy" id="412755"/>
    <lineage>
        <taxon>unclassified sequences</taxon>
        <taxon>metagenomes</taxon>
        <taxon>ecological metagenomes</taxon>
    </lineage>
</organism>
<gene>
    <name evidence="1" type="ORF">LCGC14_2015920</name>
</gene>
<protein>
    <submittedName>
        <fullName evidence="1">Uncharacterized protein</fullName>
    </submittedName>
</protein>
<accession>A0A0F9HW57</accession>
<dbReference type="AlphaFoldDB" id="A0A0F9HW57"/>
<reference evidence="1" key="1">
    <citation type="journal article" date="2015" name="Nature">
        <title>Complex archaea that bridge the gap between prokaryotes and eukaryotes.</title>
        <authorList>
            <person name="Spang A."/>
            <person name="Saw J.H."/>
            <person name="Jorgensen S.L."/>
            <person name="Zaremba-Niedzwiedzka K."/>
            <person name="Martijn J."/>
            <person name="Lind A.E."/>
            <person name="van Eijk R."/>
            <person name="Schleper C."/>
            <person name="Guy L."/>
            <person name="Ettema T.J."/>
        </authorList>
    </citation>
    <scope>NUCLEOTIDE SEQUENCE</scope>
</reference>
<comment type="caution">
    <text evidence="1">The sequence shown here is derived from an EMBL/GenBank/DDBJ whole genome shotgun (WGS) entry which is preliminary data.</text>
</comment>
<dbReference type="EMBL" id="LAZR01023203">
    <property type="protein sequence ID" value="KKL79327.1"/>
    <property type="molecule type" value="Genomic_DNA"/>
</dbReference>
<evidence type="ECO:0000313" key="1">
    <source>
        <dbReference type="EMBL" id="KKL79327.1"/>
    </source>
</evidence>
<sequence length="96" mass="11042">MAQCKSHRETGIAPTWLHYVTCDECLKVQEYRHHSLGSQRAAQTRQALKSPEFKWDAHEKMLAHEMSWARIRGLPSPEEVVASSNRVRITLGLDSR</sequence>
<name>A0A0F9HW57_9ZZZZ</name>
<proteinExistence type="predicted"/>